<dbReference type="GeneTree" id="ENSGT00940000161627"/>
<protein>
    <submittedName>
        <fullName evidence="1">Uncharacterized protein</fullName>
    </submittedName>
</protein>
<evidence type="ECO:0000313" key="2">
    <source>
        <dbReference type="Proteomes" id="UP000006718"/>
    </source>
</evidence>
<name>A0A5F7ZUZ5_MACMU</name>
<reference evidence="1" key="3">
    <citation type="submission" date="2025-08" db="UniProtKB">
        <authorList>
            <consortium name="Ensembl"/>
        </authorList>
    </citation>
    <scope>IDENTIFICATION</scope>
    <source>
        <strain evidence="1">17573</strain>
    </source>
</reference>
<dbReference type="AlphaFoldDB" id="A0A5F7ZUZ5"/>
<accession>A0A5F7ZUZ5</accession>
<keyword evidence="2" id="KW-1185">Reference proteome</keyword>
<dbReference type="Ensembl" id="ENSMMUT00000092165.1">
    <property type="protein sequence ID" value="ENSMMUP00000068460.1"/>
    <property type="gene ID" value="ENSMMUG00000062320.1"/>
</dbReference>
<dbReference type="VEuPathDB" id="HostDB:ENSMMUG00000062320"/>
<dbReference type="PANTHER" id="PTHR46254">
    <property type="entry name" value="PROTEIN GVQW1-RELATED"/>
    <property type="match status" value="1"/>
</dbReference>
<dbReference type="Proteomes" id="UP000006718">
    <property type="component" value="Chromosome 2"/>
</dbReference>
<dbReference type="Bgee" id="ENSMMUG00000062320">
    <property type="expression patterns" value="Expressed in lung and 3 other cell types or tissues"/>
</dbReference>
<proteinExistence type="predicted"/>
<dbReference type="InParanoid" id="A0A5F7ZUZ5"/>
<reference evidence="1" key="2">
    <citation type="submission" date="2019-01" db="EMBL/GenBank/DDBJ databases">
        <authorList>
            <person name="Graves T."/>
            <person name="Eichler E.E."/>
            <person name="Wilson R.K."/>
        </authorList>
    </citation>
    <scope>NUCLEOTIDE SEQUENCE [LARGE SCALE GENOMIC DNA]</scope>
    <source>
        <strain evidence="1">17573</strain>
    </source>
</reference>
<reference evidence="2" key="1">
    <citation type="journal article" date="2007" name="Science">
        <title>Evolutionary and biomedical insights from the rhesus macaque genome.</title>
        <authorList>
            <person name="Gibbs R.A."/>
            <person name="Rogers J."/>
            <person name="Katze M.G."/>
            <person name="Bumgarner R."/>
            <person name="Weinstock G.M."/>
            <person name="Mardis E.R."/>
            <person name="Remington K.A."/>
            <person name="Strausberg R.L."/>
            <person name="Venter J.C."/>
            <person name="Wilson R.K."/>
            <person name="Batzer M.A."/>
            <person name="Bustamante C.D."/>
            <person name="Eichler E.E."/>
            <person name="Hahn M.W."/>
            <person name="Hardison R.C."/>
            <person name="Makova K.D."/>
            <person name="Miller W."/>
            <person name="Milosavljevic A."/>
            <person name="Palermo R.E."/>
            <person name="Siepel A."/>
            <person name="Sikela J.M."/>
            <person name="Attaway T."/>
            <person name="Bell S."/>
            <person name="Bernard K.E."/>
            <person name="Buhay C.J."/>
            <person name="Chandrabose M.N."/>
            <person name="Dao M."/>
            <person name="Davis C."/>
            <person name="Delehaunty K.D."/>
            <person name="Ding Y."/>
            <person name="Dinh H.H."/>
            <person name="Dugan-Rocha S."/>
            <person name="Fulton L.A."/>
            <person name="Gabisi R.A."/>
            <person name="Garner T.T."/>
            <person name="Godfrey J."/>
            <person name="Hawes A.C."/>
            <person name="Hernandez J."/>
            <person name="Hines S."/>
            <person name="Holder M."/>
            <person name="Hume J."/>
            <person name="Jhangiani S.N."/>
            <person name="Joshi V."/>
            <person name="Khan Z.M."/>
            <person name="Kirkness E.F."/>
            <person name="Cree A."/>
            <person name="Fowler R.G."/>
            <person name="Lee S."/>
            <person name="Lewis L.R."/>
            <person name="Li Z."/>
            <person name="Liu Y.-S."/>
            <person name="Moore S.M."/>
            <person name="Muzny D."/>
            <person name="Nazareth L.V."/>
            <person name="Ngo D.N."/>
            <person name="Okwuonu G.O."/>
            <person name="Pai G."/>
            <person name="Parker D."/>
            <person name="Paul H.A."/>
            <person name="Pfannkoch C."/>
            <person name="Pohl C.S."/>
            <person name="Rogers Y.-H.C."/>
            <person name="Ruiz S.J."/>
            <person name="Sabo A."/>
            <person name="Santibanez J."/>
            <person name="Schneider B.W."/>
            <person name="Smith S.M."/>
            <person name="Sodergren E."/>
            <person name="Svatek A.F."/>
            <person name="Utterback T.R."/>
            <person name="Vattathil S."/>
            <person name="Warren W."/>
            <person name="White C.S."/>
            <person name="Chinwalla A.T."/>
            <person name="Feng Y."/>
            <person name="Halpern A.L."/>
            <person name="Hillier L.W."/>
            <person name="Huang X."/>
            <person name="Minx P."/>
            <person name="Nelson J.O."/>
            <person name="Pepin K.H."/>
            <person name="Qin X."/>
            <person name="Sutton G.G."/>
            <person name="Venter E."/>
            <person name="Walenz B.P."/>
            <person name="Wallis J.W."/>
            <person name="Worley K.C."/>
            <person name="Yang S.-P."/>
            <person name="Jones S.M."/>
            <person name="Marra M.A."/>
            <person name="Rocchi M."/>
            <person name="Schein J.E."/>
            <person name="Baertsch R."/>
            <person name="Clarke L."/>
            <person name="Csuros M."/>
            <person name="Glasscock J."/>
            <person name="Harris R.A."/>
            <person name="Havlak P."/>
            <person name="Jackson A.R."/>
            <person name="Jiang H."/>
            <person name="Liu Y."/>
            <person name="Messina D.N."/>
            <person name="Shen Y."/>
            <person name="Song H.X.-Z."/>
            <person name="Wylie T."/>
            <person name="Zhang L."/>
            <person name="Birney E."/>
            <person name="Han K."/>
            <person name="Konkel M.K."/>
            <person name="Lee J."/>
            <person name="Smit A.F.A."/>
            <person name="Ullmer B."/>
            <person name="Wang H."/>
            <person name="Xing J."/>
            <person name="Burhans R."/>
            <person name="Cheng Z."/>
            <person name="Karro J.E."/>
            <person name="Ma J."/>
            <person name="Raney B."/>
            <person name="She X."/>
            <person name="Cox M.J."/>
            <person name="Demuth J.P."/>
            <person name="Dumas L.J."/>
            <person name="Han S.-G."/>
            <person name="Hopkins J."/>
            <person name="Karimpour-Fard A."/>
            <person name="Kim Y.H."/>
            <person name="Pollack J.R."/>
            <person name="Vinar T."/>
            <person name="Addo-Quaye C."/>
            <person name="Degenhardt J."/>
            <person name="Denby A."/>
            <person name="Hubisz M.J."/>
            <person name="Indap A."/>
            <person name="Kosiol C."/>
            <person name="Lahn B.T."/>
            <person name="Lawson H.A."/>
            <person name="Marklein A."/>
            <person name="Nielsen R."/>
            <person name="Vallender E.J."/>
            <person name="Clark A.G."/>
            <person name="Ferguson B."/>
            <person name="Hernandez R.D."/>
            <person name="Hirani K."/>
            <person name="Kehrer-Sawatzki H."/>
            <person name="Kolb J."/>
            <person name="Patil S."/>
            <person name="Pu L.-L."/>
            <person name="Ren Y."/>
            <person name="Smith D.G."/>
            <person name="Wheeler D.A."/>
            <person name="Schenck I."/>
            <person name="Ball E.V."/>
            <person name="Chen R."/>
            <person name="Cooper D.N."/>
            <person name="Giardine B."/>
            <person name="Hsu F."/>
            <person name="Kent W.J."/>
            <person name="Lesk A."/>
            <person name="Nelson D.L."/>
            <person name="O'brien W.E."/>
            <person name="Pruefer K."/>
            <person name="Stenson P.D."/>
            <person name="Wallace J.C."/>
            <person name="Ke H."/>
            <person name="Liu X.-M."/>
            <person name="Wang P."/>
            <person name="Xiang A.P."/>
            <person name="Yang F."/>
            <person name="Barber G.P."/>
            <person name="Haussler D."/>
            <person name="Karolchik D."/>
            <person name="Kern A.D."/>
            <person name="Kuhn R.M."/>
            <person name="Smith K.E."/>
            <person name="Zwieg A.S."/>
        </authorList>
    </citation>
    <scope>NUCLEOTIDE SEQUENCE [LARGE SCALE GENOMIC DNA]</scope>
    <source>
        <strain evidence="2">17573</strain>
    </source>
</reference>
<dbReference type="PANTHER" id="PTHR46254:SF11">
    <property type="entry name" value="SECRETED PROTEIN"/>
    <property type="match status" value="1"/>
</dbReference>
<sequence length="101" mass="11504">MQWHHLGLLQPLPPRFKRSSHVSPPSSWDYRRTPPCLLNFCIFSRDGVLLCCPGWSKTPGLKRSAHLGLPKCWEYRHEPPCPASPLSNNTVLLMLSTNTLQ</sequence>
<evidence type="ECO:0000313" key="1">
    <source>
        <dbReference type="Ensembl" id="ENSMMUP00000068460.1"/>
    </source>
</evidence>
<organism evidence="1 2">
    <name type="scientific">Macaca mulatta</name>
    <name type="common">Rhesus macaque</name>
    <dbReference type="NCBI Taxonomy" id="9544"/>
    <lineage>
        <taxon>Eukaryota</taxon>
        <taxon>Metazoa</taxon>
        <taxon>Chordata</taxon>
        <taxon>Craniata</taxon>
        <taxon>Vertebrata</taxon>
        <taxon>Euteleostomi</taxon>
        <taxon>Mammalia</taxon>
        <taxon>Eutheria</taxon>
        <taxon>Euarchontoglires</taxon>
        <taxon>Primates</taxon>
        <taxon>Haplorrhini</taxon>
        <taxon>Catarrhini</taxon>
        <taxon>Cercopithecidae</taxon>
        <taxon>Cercopithecinae</taxon>
        <taxon>Macaca</taxon>
    </lineage>
</organism>
<reference evidence="1" key="4">
    <citation type="submission" date="2025-09" db="UniProtKB">
        <authorList>
            <consortium name="Ensembl"/>
        </authorList>
    </citation>
    <scope>IDENTIFICATION</scope>
    <source>
        <strain evidence="1">17573</strain>
    </source>
</reference>